<dbReference type="EMBL" id="VMHE01000001">
    <property type="protein sequence ID" value="TSJ67566.1"/>
    <property type="molecule type" value="Genomic_DNA"/>
</dbReference>
<proteinExistence type="predicted"/>
<dbReference type="OrthoDB" id="2417886at2"/>
<organism evidence="1 2">
    <name type="scientific">Allobacillus salarius</name>
    <dbReference type="NCBI Taxonomy" id="1955272"/>
    <lineage>
        <taxon>Bacteria</taxon>
        <taxon>Bacillati</taxon>
        <taxon>Bacillota</taxon>
        <taxon>Bacilli</taxon>
        <taxon>Bacillales</taxon>
        <taxon>Bacillaceae</taxon>
        <taxon>Allobacillus</taxon>
    </lineage>
</organism>
<dbReference type="Pfam" id="PF07307">
    <property type="entry name" value="HEPPP_synt_1"/>
    <property type="match status" value="1"/>
</dbReference>
<dbReference type="AlphaFoldDB" id="A0A556PT52"/>
<keyword evidence="2" id="KW-1185">Reference proteome</keyword>
<reference evidence="1 2" key="1">
    <citation type="submission" date="2019-07" db="EMBL/GenBank/DDBJ databases">
        <title>Allobacillus sp. nov. SKP isolated from shrimp paste of Euphausiacea.</title>
        <authorList>
            <person name="Kanchanasin P."/>
            <person name="Tanasupawat S."/>
            <person name="Shi W."/>
            <person name="Wu L."/>
            <person name="Ma J."/>
        </authorList>
    </citation>
    <scope>NUCLEOTIDE SEQUENCE [LARGE SCALE GENOMIC DNA]</scope>
    <source>
        <strain evidence="1 2">SKP4-8</strain>
    </source>
</reference>
<accession>A0A556PT52</accession>
<evidence type="ECO:0000313" key="1">
    <source>
        <dbReference type="EMBL" id="TSJ67566.1"/>
    </source>
</evidence>
<dbReference type="Gene3D" id="1.20.120.1450">
    <property type="match status" value="1"/>
</dbReference>
<evidence type="ECO:0000313" key="2">
    <source>
        <dbReference type="Proteomes" id="UP000316425"/>
    </source>
</evidence>
<sequence>MNSVNDYQDQLVLTFIDKYKHTYVNEDRYDMVSLKQHLHFFQEIKPELNDWERVIFDAVIHMQISLQIHDRVESDFLQSNHTDTMVGSIQMNALIGDYHSSWFYKLLSGSGELSALAHFLEPVKQINRTKVELLHNESLSVVEILNKVEEIYIGLYDAYALYHQLADYNHLRNQIIYHFVYSQKPFWIENMIKRNSQVKDKWLERKSQFEEDSINRE</sequence>
<dbReference type="GO" id="GO:0009234">
    <property type="term" value="P:menaquinone biosynthetic process"/>
    <property type="evidence" value="ECO:0007669"/>
    <property type="project" value="InterPro"/>
</dbReference>
<name>A0A556PT52_9BACI</name>
<gene>
    <name evidence="1" type="ORF">FPQ13_00420</name>
</gene>
<dbReference type="Proteomes" id="UP000316425">
    <property type="component" value="Unassembled WGS sequence"/>
</dbReference>
<evidence type="ECO:0008006" key="3">
    <source>
        <dbReference type="Google" id="ProtNLM"/>
    </source>
</evidence>
<protein>
    <recommendedName>
        <fullName evidence="3">Heptaprenyl diphosphate synthase</fullName>
    </recommendedName>
</protein>
<dbReference type="InterPro" id="IPR009920">
    <property type="entry name" value="HEPPP_synth_su1"/>
</dbReference>
<dbReference type="RefSeq" id="WP_144087325.1">
    <property type="nucleotide sequence ID" value="NZ_VMHE01000001.1"/>
</dbReference>
<comment type="caution">
    <text evidence="1">The sequence shown here is derived from an EMBL/GenBank/DDBJ whole genome shotgun (WGS) entry which is preliminary data.</text>
</comment>